<feature type="region of interest" description="Disordered" evidence="2">
    <location>
        <begin position="23"/>
        <end position="45"/>
    </location>
</feature>
<evidence type="ECO:0000256" key="2">
    <source>
        <dbReference type="SAM" id="MobiDB-lite"/>
    </source>
</evidence>
<evidence type="ECO:0000256" key="3">
    <source>
        <dbReference type="SAM" id="Phobius"/>
    </source>
</evidence>
<dbReference type="CDD" id="cd21912">
    <property type="entry name" value="CC1_T3JAM"/>
    <property type="match status" value="1"/>
</dbReference>
<dbReference type="Proteomes" id="UP000694523">
    <property type="component" value="Unplaced"/>
</dbReference>
<dbReference type="PANTHER" id="PTHR15715">
    <property type="entry name" value="CENTROSOMAL PROTEIN OF 170 KDA"/>
    <property type="match status" value="1"/>
</dbReference>
<keyword evidence="3" id="KW-0812">Transmembrane</keyword>
<evidence type="ECO:0008006" key="6">
    <source>
        <dbReference type="Google" id="ProtNLM"/>
    </source>
</evidence>
<keyword evidence="3" id="KW-1133">Transmembrane helix</keyword>
<feature type="compositionally biased region" description="Polar residues" evidence="2">
    <location>
        <begin position="99"/>
        <end position="111"/>
    </location>
</feature>
<proteinExistence type="predicted"/>
<name>A0A8C6WQG4_9GOBI</name>
<keyword evidence="1" id="KW-0175">Coiled coil</keyword>
<keyword evidence="5" id="KW-1185">Reference proteome</keyword>
<feature type="transmembrane region" description="Helical" evidence="3">
    <location>
        <begin position="508"/>
        <end position="531"/>
    </location>
</feature>
<dbReference type="InterPro" id="IPR051176">
    <property type="entry name" value="Cent_Immune-Sig_Mod"/>
</dbReference>
<feature type="coiled-coil region" evidence="1">
    <location>
        <begin position="323"/>
        <end position="364"/>
    </location>
</feature>
<keyword evidence="3" id="KW-0472">Membrane</keyword>
<evidence type="ECO:0000313" key="4">
    <source>
        <dbReference type="Ensembl" id="ENSNMLP00000024064.1"/>
    </source>
</evidence>
<reference evidence="4" key="2">
    <citation type="submission" date="2025-09" db="UniProtKB">
        <authorList>
            <consortium name="Ensembl"/>
        </authorList>
    </citation>
    <scope>IDENTIFICATION</scope>
</reference>
<dbReference type="Ensembl" id="ENSNMLT00000026927.1">
    <property type="protein sequence ID" value="ENSNMLP00000024064.1"/>
    <property type="gene ID" value="ENSNMLG00000015464.1"/>
</dbReference>
<sequence>MDAVASGKVHLSTLNFEEKSLIRAEQHEHRRGRNNTTSCRSPTREIDTKLIKNELKEKRQLEFLKRRSVSPEMCGSKSGERQAKRRASPRIFTMRRYTSESVDTNASSPATNGRPVIISERSLSESPSSSKWTSLWSDQIKDNTTASKTQDSNVLKGKSTVNVRTKSIRSERVQQRLTQQSEFIQVKKLLREASVQTESGFVTVRETDLQKLADYLQEALWREDILKKKLASLQESTANLMNSTDKIWTSRCSEDLLRSKIRALEAQLQVCLQKFPKDAVKKLFLQMERQKLVYEDQAVIALQNATQEKTEAVTKADTLQGALNTALTEAQRWQRLYEELKLSSEQLRLKQDQSNDQLQRLLDQLELSRVREGELSEELVSLKQHNQELRYNICLLEEDNDVLREEIQQLRDGTGETEELLVQQVLTSEEPEQGPKTNRSSEVEEQLQHTLKKLQLKEKECEVLQTELSAMEQECQSTQSRLAQCREQLRQTTHRPRTTDSTCAGGCWWLGLCLSLMVLLALAGGMLGMWFPPFREQLQDFYSDFYTRIEDYLLEMSSPQHSGCFRPV</sequence>
<reference evidence="4" key="1">
    <citation type="submission" date="2025-08" db="UniProtKB">
        <authorList>
            <consortium name="Ensembl"/>
        </authorList>
    </citation>
    <scope>IDENTIFICATION</scope>
</reference>
<feature type="compositionally biased region" description="Low complexity" evidence="2">
    <location>
        <begin position="119"/>
        <end position="131"/>
    </location>
</feature>
<dbReference type="PANTHER" id="PTHR15715:SF21">
    <property type="entry name" value="TRAF3-INTERACTING JNK-ACTIVATING MODULATOR"/>
    <property type="match status" value="1"/>
</dbReference>
<feature type="coiled-coil region" evidence="1">
    <location>
        <begin position="440"/>
        <end position="488"/>
    </location>
</feature>
<evidence type="ECO:0000256" key="1">
    <source>
        <dbReference type="SAM" id="Coils"/>
    </source>
</evidence>
<protein>
    <recommendedName>
        <fullName evidence="6">TRAF3 interacting protein 3</fullName>
    </recommendedName>
</protein>
<dbReference type="AlphaFoldDB" id="A0A8C6WQG4"/>
<organism evidence="4 5">
    <name type="scientific">Neogobius melanostomus</name>
    <name type="common">round goby</name>
    <dbReference type="NCBI Taxonomy" id="47308"/>
    <lineage>
        <taxon>Eukaryota</taxon>
        <taxon>Metazoa</taxon>
        <taxon>Chordata</taxon>
        <taxon>Craniata</taxon>
        <taxon>Vertebrata</taxon>
        <taxon>Euteleostomi</taxon>
        <taxon>Actinopterygii</taxon>
        <taxon>Neopterygii</taxon>
        <taxon>Teleostei</taxon>
        <taxon>Neoteleostei</taxon>
        <taxon>Acanthomorphata</taxon>
        <taxon>Gobiaria</taxon>
        <taxon>Gobiiformes</taxon>
        <taxon>Gobioidei</taxon>
        <taxon>Gobiidae</taxon>
        <taxon>Benthophilinae</taxon>
        <taxon>Neogobiini</taxon>
        <taxon>Neogobius</taxon>
    </lineage>
</organism>
<feature type="region of interest" description="Disordered" evidence="2">
    <location>
        <begin position="67"/>
        <end position="131"/>
    </location>
</feature>
<accession>A0A8C6WQG4</accession>
<evidence type="ECO:0000313" key="5">
    <source>
        <dbReference type="Proteomes" id="UP000694523"/>
    </source>
</evidence>